<dbReference type="EMBL" id="CP114058">
    <property type="protein sequence ID" value="WAT02041.1"/>
    <property type="molecule type" value="Genomic_DNA"/>
</dbReference>
<keyword evidence="3 4" id="KW-0472">Membrane</keyword>
<proteinExistence type="predicted"/>
<name>A0ABY7HT95_9GAMM</name>
<organism evidence="5 6">
    <name type="scientific">Rouxiella chamberiensis</name>
    <dbReference type="NCBI Taxonomy" id="1513468"/>
    <lineage>
        <taxon>Bacteria</taxon>
        <taxon>Pseudomonadati</taxon>
        <taxon>Pseudomonadota</taxon>
        <taxon>Gammaproteobacteria</taxon>
        <taxon>Enterobacterales</taxon>
        <taxon>Yersiniaceae</taxon>
        <taxon>Rouxiella</taxon>
    </lineage>
</organism>
<evidence type="ECO:0000313" key="6">
    <source>
        <dbReference type="Proteomes" id="UP001164712"/>
    </source>
</evidence>
<keyword evidence="1 4" id="KW-0812">Transmembrane</keyword>
<dbReference type="Pfam" id="PF07690">
    <property type="entry name" value="MFS_1"/>
    <property type="match status" value="1"/>
</dbReference>
<sequence length="98" mass="10875">MYSAKKSLNDTMGNRRWSVAFILLVGGFINYLDRASLSVAAPTMMEDLHLSNTDIGLMGSVFSLFLLLVSFLPVGWPTVSARVRFMPEPRRCGGFQPC</sequence>
<reference evidence="5" key="1">
    <citation type="submission" date="2022-12" db="EMBL/GenBank/DDBJ databases">
        <title>Complete genome sequence of an Australian strain of Rouxiella badensis DAR84756 and resolution of the R. badensis DSM100043 and R. chamberiensis DSM28324 genomes.</title>
        <authorList>
            <person name="Paul S."/>
            <person name="Anderson P.J."/>
            <person name="Maynard G."/>
            <person name="Dyall-Smith M."/>
            <person name="Kudinha T."/>
        </authorList>
    </citation>
    <scope>NUCLEOTIDE SEQUENCE</scope>
    <source>
        <strain evidence="5">DSM 28324</strain>
    </source>
</reference>
<feature type="transmembrane region" description="Helical" evidence="4">
    <location>
        <begin position="56"/>
        <end position="76"/>
    </location>
</feature>
<keyword evidence="6" id="KW-1185">Reference proteome</keyword>
<dbReference type="InterPro" id="IPR036259">
    <property type="entry name" value="MFS_trans_sf"/>
</dbReference>
<evidence type="ECO:0000256" key="2">
    <source>
        <dbReference type="ARBA" id="ARBA00022989"/>
    </source>
</evidence>
<dbReference type="SUPFAM" id="SSF103473">
    <property type="entry name" value="MFS general substrate transporter"/>
    <property type="match status" value="1"/>
</dbReference>
<evidence type="ECO:0000313" key="5">
    <source>
        <dbReference type="EMBL" id="WAT02041.1"/>
    </source>
</evidence>
<gene>
    <name evidence="5" type="ORF">O1V66_04980</name>
</gene>
<evidence type="ECO:0008006" key="7">
    <source>
        <dbReference type="Google" id="ProtNLM"/>
    </source>
</evidence>
<evidence type="ECO:0000256" key="4">
    <source>
        <dbReference type="SAM" id="Phobius"/>
    </source>
</evidence>
<dbReference type="Proteomes" id="UP001164712">
    <property type="component" value="Chromosome"/>
</dbReference>
<keyword evidence="2 4" id="KW-1133">Transmembrane helix</keyword>
<protein>
    <recommendedName>
        <fullName evidence="7">Major facilitator superfamily (MFS) profile domain-containing protein</fullName>
    </recommendedName>
</protein>
<evidence type="ECO:0000256" key="3">
    <source>
        <dbReference type="ARBA" id="ARBA00023136"/>
    </source>
</evidence>
<dbReference type="InterPro" id="IPR011701">
    <property type="entry name" value="MFS"/>
</dbReference>
<dbReference type="Gene3D" id="1.20.1250.20">
    <property type="entry name" value="MFS general substrate transporter like domains"/>
    <property type="match status" value="1"/>
</dbReference>
<evidence type="ECO:0000256" key="1">
    <source>
        <dbReference type="ARBA" id="ARBA00022692"/>
    </source>
</evidence>
<accession>A0ABY7HT95</accession>